<gene>
    <name evidence="1" type="ORF">D2E24_1031</name>
</gene>
<comment type="caution">
    <text evidence="1">The sequence shown here is derived from an EMBL/GenBank/DDBJ whole genome shotgun (WGS) entry which is preliminary data.</text>
</comment>
<keyword evidence="2" id="KW-1185">Reference proteome</keyword>
<dbReference type="RefSeq" id="WP_164521025.1">
    <property type="nucleotide sequence ID" value="NZ_QXGK01000008.1"/>
</dbReference>
<dbReference type="Proteomes" id="UP000287470">
    <property type="component" value="Unassembled WGS sequence"/>
</dbReference>
<sequence length="53" mass="5879">MTPRHEKYVLRQRLTDEQRTALQAATGVDVSHDATGSAGTIPGLIRRLLHPSR</sequence>
<accession>A0A430FUA4</accession>
<name>A0A430FUA4_9BIFI</name>
<reference evidence="1 2" key="1">
    <citation type="submission" date="2018-09" db="EMBL/GenBank/DDBJ databases">
        <title>Characterization of the phylogenetic diversity of five novel species belonging to the genus Bifidobacterium.</title>
        <authorList>
            <person name="Lugli G.A."/>
            <person name="Duranti S."/>
            <person name="Milani C."/>
        </authorList>
    </citation>
    <scope>NUCLEOTIDE SEQUENCE [LARGE SCALE GENOMIC DNA]</scope>
    <source>
        <strain evidence="1 2">2033B</strain>
    </source>
</reference>
<dbReference type="EMBL" id="QXGK01000008">
    <property type="protein sequence ID" value="RSX56741.1"/>
    <property type="molecule type" value="Genomic_DNA"/>
</dbReference>
<organism evidence="1 2">
    <name type="scientific">Bifidobacterium samirii</name>
    <dbReference type="NCBI Taxonomy" id="2306974"/>
    <lineage>
        <taxon>Bacteria</taxon>
        <taxon>Bacillati</taxon>
        <taxon>Actinomycetota</taxon>
        <taxon>Actinomycetes</taxon>
        <taxon>Bifidobacteriales</taxon>
        <taxon>Bifidobacteriaceae</taxon>
        <taxon>Bifidobacterium</taxon>
    </lineage>
</organism>
<evidence type="ECO:0000313" key="1">
    <source>
        <dbReference type="EMBL" id="RSX56741.1"/>
    </source>
</evidence>
<protein>
    <submittedName>
        <fullName evidence="1">Uncharacterized protein</fullName>
    </submittedName>
</protein>
<proteinExistence type="predicted"/>
<evidence type="ECO:0000313" key="2">
    <source>
        <dbReference type="Proteomes" id="UP000287470"/>
    </source>
</evidence>
<dbReference type="AlphaFoldDB" id="A0A430FUA4"/>